<accession>A0AAE1B819</accession>
<gene>
    <name evidence="1" type="ORF">RRG08_066709</name>
</gene>
<dbReference type="AlphaFoldDB" id="A0AAE1B819"/>
<proteinExistence type="predicted"/>
<comment type="caution">
    <text evidence="1">The sequence shown here is derived from an EMBL/GenBank/DDBJ whole genome shotgun (WGS) entry which is preliminary data.</text>
</comment>
<keyword evidence="2" id="KW-1185">Reference proteome</keyword>
<organism evidence="1 2">
    <name type="scientific">Elysia crispata</name>
    <name type="common">lettuce slug</name>
    <dbReference type="NCBI Taxonomy" id="231223"/>
    <lineage>
        <taxon>Eukaryota</taxon>
        <taxon>Metazoa</taxon>
        <taxon>Spiralia</taxon>
        <taxon>Lophotrochozoa</taxon>
        <taxon>Mollusca</taxon>
        <taxon>Gastropoda</taxon>
        <taxon>Heterobranchia</taxon>
        <taxon>Euthyneura</taxon>
        <taxon>Panpulmonata</taxon>
        <taxon>Sacoglossa</taxon>
        <taxon>Placobranchoidea</taxon>
        <taxon>Plakobranchidae</taxon>
        <taxon>Elysia</taxon>
    </lineage>
</organism>
<sequence length="116" mass="12892">MVGQYTNKEGDNLASINHLLLQLPHCITHAPQIPNCAMYDIQLGRYKSRMLNIITIFKLIPSVRLPGPDHFELSKDQRSFLEPGRGARTGTGLSSRDVVAGRFHGGRMTGLDIFTT</sequence>
<evidence type="ECO:0000313" key="2">
    <source>
        <dbReference type="Proteomes" id="UP001283361"/>
    </source>
</evidence>
<reference evidence="1" key="1">
    <citation type="journal article" date="2023" name="G3 (Bethesda)">
        <title>A reference genome for the long-term kleptoplast-retaining sea slug Elysia crispata morphotype clarki.</title>
        <authorList>
            <person name="Eastman K.E."/>
            <person name="Pendleton A.L."/>
            <person name="Shaikh M.A."/>
            <person name="Suttiyut T."/>
            <person name="Ogas R."/>
            <person name="Tomko P."/>
            <person name="Gavelis G."/>
            <person name="Widhalm J.R."/>
            <person name="Wisecaver J.H."/>
        </authorList>
    </citation>
    <scope>NUCLEOTIDE SEQUENCE</scope>
    <source>
        <strain evidence="1">ECLA1</strain>
    </source>
</reference>
<name>A0AAE1B819_9GAST</name>
<dbReference type="EMBL" id="JAWDGP010000304">
    <property type="protein sequence ID" value="KAK3801519.1"/>
    <property type="molecule type" value="Genomic_DNA"/>
</dbReference>
<dbReference type="Proteomes" id="UP001283361">
    <property type="component" value="Unassembled WGS sequence"/>
</dbReference>
<protein>
    <submittedName>
        <fullName evidence="1">Uncharacterized protein</fullName>
    </submittedName>
</protein>
<evidence type="ECO:0000313" key="1">
    <source>
        <dbReference type="EMBL" id="KAK3801519.1"/>
    </source>
</evidence>